<evidence type="ECO:0000313" key="1">
    <source>
        <dbReference type="EMBL" id="KAL3498783.1"/>
    </source>
</evidence>
<sequence>MVAEKDVAYKPEVHLQTRKCEPDAGADVVKICESLPVGHVETNIGCLHPAETFVSDRWAPSLGILASKSSVGFTVRIEIQTRSRISTDAALTSFRLTRTELVEIRCPFVQYKEEYSRSAFSIGITEVLNMNLLIELSADDIEYVYHSLIAQPVSARWRNLANYDTPV</sequence>
<keyword evidence="2" id="KW-1185">Reference proteome</keyword>
<protein>
    <submittedName>
        <fullName evidence="1">Uncharacterized protein</fullName>
    </submittedName>
</protein>
<proteinExistence type="predicted"/>
<accession>A0ABD2XZ79</accession>
<gene>
    <name evidence="1" type="ORF">ACH5RR_041515</name>
</gene>
<reference evidence="1 2" key="1">
    <citation type="submission" date="2024-11" db="EMBL/GenBank/DDBJ databases">
        <title>A near-complete genome assembly of Cinchona calisaya.</title>
        <authorList>
            <person name="Lian D.C."/>
            <person name="Zhao X.W."/>
            <person name="Wei L."/>
        </authorList>
    </citation>
    <scope>NUCLEOTIDE SEQUENCE [LARGE SCALE GENOMIC DNA]</scope>
    <source>
        <tissue evidence="1">Nenye</tissue>
    </source>
</reference>
<dbReference type="AlphaFoldDB" id="A0ABD2XZ79"/>
<dbReference type="EMBL" id="JBJUIK010000017">
    <property type="protein sequence ID" value="KAL3498783.1"/>
    <property type="molecule type" value="Genomic_DNA"/>
</dbReference>
<name>A0ABD2XZ79_9GENT</name>
<evidence type="ECO:0000313" key="2">
    <source>
        <dbReference type="Proteomes" id="UP001630127"/>
    </source>
</evidence>
<comment type="caution">
    <text evidence="1">The sequence shown here is derived from an EMBL/GenBank/DDBJ whole genome shotgun (WGS) entry which is preliminary data.</text>
</comment>
<organism evidence="1 2">
    <name type="scientific">Cinchona calisaya</name>
    <dbReference type="NCBI Taxonomy" id="153742"/>
    <lineage>
        <taxon>Eukaryota</taxon>
        <taxon>Viridiplantae</taxon>
        <taxon>Streptophyta</taxon>
        <taxon>Embryophyta</taxon>
        <taxon>Tracheophyta</taxon>
        <taxon>Spermatophyta</taxon>
        <taxon>Magnoliopsida</taxon>
        <taxon>eudicotyledons</taxon>
        <taxon>Gunneridae</taxon>
        <taxon>Pentapetalae</taxon>
        <taxon>asterids</taxon>
        <taxon>lamiids</taxon>
        <taxon>Gentianales</taxon>
        <taxon>Rubiaceae</taxon>
        <taxon>Cinchonoideae</taxon>
        <taxon>Cinchoneae</taxon>
        <taxon>Cinchona</taxon>
    </lineage>
</organism>
<dbReference type="Proteomes" id="UP001630127">
    <property type="component" value="Unassembled WGS sequence"/>
</dbReference>